<protein>
    <recommendedName>
        <fullName evidence="1">Solute-binding protein family 5 domain-containing protein</fullName>
    </recommendedName>
</protein>
<dbReference type="PANTHER" id="PTHR30290">
    <property type="entry name" value="PERIPLASMIC BINDING COMPONENT OF ABC TRANSPORTER"/>
    <property type="match status" value="1"/>
</dbReference>
<dbReference type="InterPro" id="IPR039424">
    <property type="entry name" value="SBP_5"/>
</dbReference>
<dbReference type="GO" id="GO:1904680">
    <property type="term" value="F:peptide transmembrane transporter activity"/>
    <property type="evidence" value="ECO:0007669"/>
    <property type="project" value="TreeGrafter"/>
</dbReference>
<dbReference type="SUPFAM" id="SSF53850">
    <property type="entry name" value="Periplasmic binding protein-like II"/>
    <property type="match status" value="1"/>
</dbReference>
<reference evidence="2" key="1">
    <citation type="journal article" date="2014" name="Front. Microbiol.">
        <title>High frequency of phylogenetically diverse reductive dehalogenase-homologous genes in deep subseafloor sedimentary metagenomes.</title>
        <authorList>
            <person name="Kawai M."/>
            <person name="Futagami T."/>
            <person name="Toyoda A."/>
            <person name="Takaki Y."/>
            <person name="Nishi S."/>
            <person name="Hori S."/>
            <person name="Arai W."/>
            <person name="Tsubouchi T."/>
            <person name="Morono Y."/>
            <person name="Uchiyama I."/>
            <person name="Ito T."/>
            <person name="Fujiyama A."/>
            <person name="Inagaki F."/>
            <person name="Takami H."/>
        </authorList>
    </citation>
    <scope>NUCLEOTIDE SEQUENCE</scope>
    <source>
        <strain evidence="2">Expedition CK06-06</strain>
    </source>
</reference>
<dbReference type="GO" id="GO:0015833">
    <property type="term" value="P:peptide transport"/>
    <property type="evidence" value="ECO:0007669"/>
    <property type="project" value="TreeGrafter"/>
</dbReference>
<accession>X1MR29</accession>
<gene>
    <name evidence="2" type="ORF">S06H3_43662</name>
</gene>
<organism evidence="2">
    <name type="scientific">marine sediment metagenome</name>
    <dbReference type="NCBI Taxonomy" id="412755"/>
    <lineage>
        <taxon>unclassified sequences</taxon>
        <taxon>metagenomes</taxon>
        <taxon>ecological metagenomes</taxon>
    </lineage>
</organism>
<comment type="caution">
    <text evidence="2">The sequence shown here is derived from an EMBL/GenBank/DDBJ whole genome shotgun (WGS) entry which is preliminary data.</text>
</comment>
<feature type="non-terminal residue" evidence="2">
    <location>
        <position position="237"/>
    </location>
</feature>
<dbReference type="InterPro" id="IPR000914">
    <property type="entry name" value="SBP_5_dom"/>
</dbReference>
<dbReference type="EMBL" id="BARV01027097">
    <property type="protein sequence ID" value="GAI33783.1"/>
    <property type="molecule type" value="Genomic_DNA"/>
</dbReference>
<feature type="domain" description="Solute-binding protein family 5" evidence="1">
    <location>
        <begin position="38"/>
        <end position="117"/>
    </location>
</feature>
<sequence>MIGTNFEELVRLPGVPIDLPVFWVPHTPLDAAWYRPLEEWPEDFQILFDYNPTLAKQMLADAGYPDGFTLELLTSPDPDELDLSDLIVAQWDKIGVDVKIDVRDAATWMAMLHGRRYKHMAFSTYGQGLAELQLSRQYHSDAYLNWTNYSNPEVDVLIDKMMAEIDVDERMRWGKEAYPIMMREAPYIPIRPGTEGHFWWPWLKNYYGERNVGDFTNPWPILAHIWIDQDLKAEMGF</sequence>
<evidence type="ECO:0000259" key="1">
    <source>
        <dbReference type="Pfam" id="PF00496"/>
    </source>
</evidence>
<dbReference type="AlphaFoldDB" id="X1MR29"/>
<dbReference type="Pfam" id="PF00496">
    <property type="entry name" value="SBP_bac_5"/>
    <property type="match status" value="1"/>
</dbReference>
<name>X1MR29_9ZZZZ</name>
<evidence type="ECO:0000313" key="2">
    <source>
        <dbReference type="EMBL" id="GAI33783.1"/>
    </source>
</evidence>
<proteinExistence type="predicted"/>
<dbReference type="Gene3D" id="3.10.105.10">
    <property type="entry name" value="Dipeptide-binding Protein, Domain 3"/>
    <property type="match status" value="1"/>
</dbReference>